<dbReference type="SUPFAM" id="SSF103473">
    <property type="entry name" value="MFS general substrate transporter"/>
    <property type="match status" value="1"/>
</dbReference>
<dbReference type="PANTHER" id="PTHR43266:SF2">
    <property type="entry name" value="MAJOR FACILITATOR SUPERFAMILY (MFS) PROFILE DOMAIN-CONTAINING PROTEIN"/>
    <property type="match status" value="1"/>
</dbReference>
<dbReference type="PANTHER" id="PTHR43266">
    <property type="entry name" value="MACROLIDE-EFFLUX PROTEIN"/>
    <property type="match status" value="1"/>
</dbReference>
<dbReference type="InterPro" id="IPR011701">
    <property type="entry name" value="MFS"/>
</dbReference>
<organism evidence="9 10">
    <name type="scientific">Haloferula chungangensis</name>
    <dbReference type="NCBI Taxonomy" id="1048331"/>
    <lineage>
        <taxon>Bacteria</taxon>
        <taxon>Pseudomonadati</taxon>
        <taxon>Verrucomicrobiota</taxon>
        <taxon>Verrucomicrobiia</taxon>
        <taxon>Verrucomicrobiales</taxon>
        <taxon>Verrucomicrobiaceae</taxon>
        <taxon>Haloferula</taxon>
    </lineage>
</organism>
<gene>
    <name evidence="9" type="ORF">ACFQY0_14280</name>
</gene>
<protein>
    <submittedName>
        <fullName evidence="9">MFS transporter</fullName>
    </submittedName>
</protein>
<accession>A0ABW2LBM1</accession>
<evidence type="ECO:0000256" key="7">
    <source>
        <dbReference type="SAM" id="Phobius"/>
    </source>
</evidence>
<keyword evidence="4 7" id="KW-0812">Transmembrane</keyword>
<dbReference type="CDD" id="cd06173">
    <property type="entry name" value="MFS_MefA_like"/>
    <property type="match status" value="1"/>
</dbReference>
<dbReference type="InterPro" id="IPR036259">
    <property type="entry name" value="MFS_trans_sf"/>
</dbReference>
<feature type="transmembrane region" description="Helical" evidence="7">
    <location>
        <begin position="234"/>
        <end position="255"/>
    </location>
</feature>
<keyword evidence="2" id="KW-0813">Transport</keyword>
<sequence>MADQPRLFTKGFLSLTLAQFFGAVNDNLLKGVLSFAVASGGIWSGQLGEGGQGYVGLCLTIPFILLSGFAGQLADRSSKRRITVLVKVAEILIALVGFAGFLVGNLWLSLSAMLLLAIQSSFFGPAKYGMIPELVEDSQLSRANGSINMFTNLAVIAGTLAAGPVYSLYAPDPGASYLPVLWLPGIAMILTAVFGLLTALPIPRLAAMDPDLKINWNPFSVYYHAIRDMAKSHLLLVASAWAFFYMIGMLAILILPDYRELLQVSPTKASVLLGILGISIGLGSVSAGLISGKHIEPRLIPLGAIGMTFFFALLGTTPLHFALVAVLIAGAGIFAGFYIVPLQALLQHLSPDDERGRFLGTANALSFVASTIGSLIFLSARSHFHIASNHVFLICAALALIGSGLLIWRLKPVITDPSLRGGA</sequence>
<reference evidence="10" key="1">
    <citation type="journal article" date="2019" name="Int. J. Syst. Evol. Microbiol.">
        <title>The Global Catalogue of Microorganisms (GCM) 10K type strain sequencing project: providing services to taxonomists for standard genome sequencing and annotation.</title>
        <authorList>
            <consortium name="The Broad Institute Genomics Platform"/>
            <consortium name="The Broad Institute Genome Sequencing Center for Infectious Disease"/>
            <person name="Wu L."/>
            <person name="Ma J."/>
        </authorList>
    </citation>
    <scope>NUCLEOTIDE SEQUENCE [LARGE SCALE GENOMIC DNA]</scope>
    <source>
        <strain evidence="10">CGMCC 4.1467</strain>
    </source>
</reference>
<comment type="caution">
    <text evidence="9">The sequence shown here is derived from an EMBL/GenBank/DDBJ whole genome shotgun (WGS) entry which is preliminary data.</text>
</comment>
<evidence type="ECO:0000256" key="4">
    <source>
        <dbReference type="ARBA" id="ARBA00022692"/>
    </source>
</evidence>
<name>A0ABW2LBM1_9BACT</name>
<feature type="transmembrane region" description="Helical" evidence="7">
    <location>
        <begin position="53"/>
        <end position="70"/>
    </location>
</feature>
<evidence type="ECO:0000256" key="5">
    <source>
        <dbReference type="ARBA" id="ARBA00022989"/>
    </source>
</evidence>
<evidence type="ECO:0000256" key="6">
    <source>
        <dbReference type="ARBA" id="ARBA00023136"/>
    </source>
</evidence>
<feature type="transmembrane region" description="Helical" evidence="7">
    <location>
        <begin position="181"/>
        <end position="200"/>
    </location>
</feature>
<dbReference type="InterPro" id="IPR020846">
    <property type="entry name" value="MFS_dom"/>
</dbReference>
<dbReference type="EMBL" id="JBHTBS010000007">
    <property type="protein sequence ID" value="MFC7338357.1"/>
    <property type="molecule type" value="Genomic_DNA"/>
</dbReference>
<keyword evidence="5 7" id="KW-1133">Transmembrane helix</keyword>
<feature type="transmembrane region" description="Helical" evidence="7">
    <location>
        <begin position="107"/>
        <end position="126"/>
    </location>
</feature>
<dbReference type="Gene3D" id="1.20.1250.20">
    <property type="entry name" value="MFS general substrate transporter like domains"/>
    <property type="match status" value="2"/>
</dbReference>
<evidence type="ECO:0000256" key="2">
    <source>
        <dbReference type="ARBA" id="ARBA00022448"/>
    </source>
</evidence>
<evidence type="ECO:0000313" key="9">
    <source>
        <dbReference type="EMBL" id="MFC7338357.1"/>
    </source>
</evidence>
<dbReference type="PROSITE" id="PS50850">
    <property type="entry name" value="MFS"/>
    <property type="match status" value="1"/>
</dbReference>
<keyword evidence="10" id="KW-1185">Reference proteome</keyword>
<keyword evidence="6 7" id="KW-0472">Membrane</keyword>
<evidence type="ECO:0000313" key="10">
    <source>
        <dbReference type="Proteomes" id="UP001596472"/>
    </source>
</evidence>
<evidence type="ECO:0000256" key="3">
    <source>
        <dbReference type="ARBA" id="ARBA00022475"/>
    </source>
</evidence>
<feature type="transmembrane region" description="Helical" evidence="7">
    <location>
        <begin position="271"/>
        <end position="292"/>
    </location>
</feature>
<feature type="transmembrane region" description="Helical" evidence="7">
    <location>
        <begin position="82"/>
        <end position="101"/>
    </location>
</feature>
<dbReference type="Pfam" id="PF07690">
    <property type="entry name" value="MFS_1"/>
    <property type="match status" value="1"/>
</dbReference>
<feature type="domain" description="Major facilitator superfamily (MFS) profile" evidence="8">
    <location>
        <begin position="11"/>
        <end position="414"/>
    </location>
</feature>
<feature type="transmembrane region" description="Helical" evidence="7">
    <location>
        <begin position="390"/>
        <end position="410"/>
    </location>
</feature>
<feature type="transmembrane region" description="Helical" evidence="7">
    <location>
        <begin position="147"/>
        <end position="169"/>
    </location>
</feature>
<dbReference type="RefSeq" id="WP_379713599.1">
    <property type="nucleotide sequence ID" value="NZ_JBHTBS010000007.1"/>
</dbReference>
<evidence type="ECO:0000256" key="1">
    <source>
        <dbReference type="ARBA" id="ARBA00004651"/>
    </source>
</evidence>
<feature type="transmembrane region" description="Helical" evidence="7">
    <location>
        <begin position="321"/>
        <end position="346"/>
    </location>
</feature>
<proteinExistence type="predicted"/>
<dbReference type="Proteomes" id="UP001596472">
    <property type="component" value="Unassembled WGS sequence"/>
</dbReference>
<comment type="subcellular location">
    <subcellularLocation>
        <location evidence="1">Cell membrane</location>
        <topology evidence="1">Multi-pass membrane protein</topology>
    </subcellularLocation>
</comment>
<evidence type="ECO:0000259" key="8">
    <source>
        <dbReference type="PROSITE" id="PS50850"/>
    </source>
</evidence>
<keyword evidence="3" id="KW-1003">Cell membrane</keyword>
<feature type="transmembrane region" description="Helical" evidence="7">
    <location>
        <begin position="358"/>
        <end position="378"/>
    </location>
</feature>
<feature type="transmembrane region" description="Helical" evidence="7">
    <location>
        <begin position="299"/>
        <end position="315"/>
    </location>
</feature>